<organism evidence="2 3">
    <name type="scientific">Williamsia marianensis</name>
    <dbReference type="NCBI Taxonomy" id="85044"/>
    <lineage>
        <taxon>Bacteria</taxon>
        <taxon>Bacillati</taxon>
        <taxon>Actinomycetota</taxon>
        <taxon>Actinomycetes</taxon>
        <taxon>Mycobacteriales</taxon>
        <taxon>Nocardiaceae</taxon>
        <taxon>Williamsia</taxon>
    </lineage>
</organism>
<dbReference type="RefSeq" id="WP_317714936.1">
    <property type="nucleotide sequence ID" value="NZ_JAWLUM010000008.1"/>
</dbReference>
<evidence type="ECO:0000259" key="1">
    <source>
        <dbReference type="Pfam" id="PF08937"/>
    </source>
</evidence>
<proteinExistence type="predicted"/>
<evidence type="ECO:0000313" key="2">
    <source>
        <dbReference type="EMBL" id="MDV7137072.1"/>
    </source>
</evidence>
<sequence length="166" mass="18615">MARKVFYTFRYADDSHRVQQVKNMGAVEGQPLLSTNGWEDVKAGGDAAIQKWIDDNMKGKSCDVVLIGSATAGRKWVNYEVKKAWNDGRGLVGIHIHHLKNLSGQQSDKGRNPFDDFSVGSNSVRLSEVVKAYDPPYTTSTNAYSYIKDHIADWVEEAITIRNEYS</sequence>
<dbReference type="SUPFAM" id="SSF52206">
    <property type="entry name" value="Hypothetical protein MTH538"/>
    <property type="match status" value="1"/>
</dbReference>
<keyword evidence="3" id="KW-1185">Reference proteome</keyword>
<gene>
    <name evidence="2" type="ORF">R4198_25550</name>
</gene>
<protein>
    <submittedName>
        <fullName evidence="2">TIR domain-containing protein</fullName>
    </submittedName>
</protein>
<dbReference type="InterPro" id="IPR036490">
    <property type="entry name" value="ThsB_TIR-like_sf"/>
</dbReference>
<dbReference type="InterPro" id="IPR015032">
    <property type="entry name" value="ThsB__TIR-like_domain"/>
</dbReference>
<dbReference type="Proteomes" id="UP001185792">
    <property type="component" value="Unassembled WGS sequence"/>
</dbReference>
<evidence type="ECO:0000313" key="3">
    <source>
        <dbReference type="Proteomes" id="UP001185792"/>
    </source>
</evidence>
<name>A0ABU4F0P5_WILMA</name>
<dbReference type="Pfam" id="PF08937">
    <property type="entry name" value="ThsB_TIR"/>
    <property type="match status" value="1"/>
</dbReference>
<dbReference type="EMBL" id="JAWLUM010000008">
    <property type="protein sequence ID" value="MDV7137072.1"/>
    <property type="molecule type" value="Genomic_DNA"/>
</dbReference>
<comment type="caution">
    <text evidence="2">The sequence shown here is derived from an EMBL/GenBank/DDBJ whole genome shotgun (WGS) entry which is preliminary data.</text>
</comment>
<accession>A0ABU4F0P5</accession>
<reference evidence="2 3" key="1">
    <citation type="submission" date="2023-10" db="EMBL/GenBank/DDBJ databases">
        <title>Development of a sustainable strategy for remediation of hydrocarbon-contaminated territories based on the waste exchange concept.</title>
        <authorList>
            <person name="Krivoruchko A."/>
        </authorList>
    </citation>
    <scope>NUCLEOTIDE SEQUENCE [LARGE SCALE GENOMIC DNA]</scope>
    <source>
        <strain evidence="2 3">IEGM 1236</strain>
    </source>
</reference>
<feature type="domain" description="Thoeris protein ThsB TIR-like" evidence="1">
    <location>
        <begin position="6"/>
        <end position="100"/>
    </location>
</feature>